<evidence type="ECO:0000313" key="1">
    <source>
        <dbReference type="EMBL" id="KAL3269032.1"/>
    </source>
</evidence>
<sequence length="150" mass="17267">MWAEIRSKVQLSNESVAHYSSYLNNLFSLLPTTPSESEKLSVLKRYILPSYIQNIALLEISTVDELQNYCKKLETTRDIIARHRGYGSGISRVNLLEPELFAVGDFEKIYDGEYGRSSQVNAVVNHLQFSSTWKVCWQCDSNELFFKQCN</sequence>
<protein>
    <submittedName>
        <fullName evidence="1">Uncharacterized protein</fullName>
    </submittedName>
</protein>
<name>A0ABD2MS30_9CUCU</name>
<comment type="caution">
    <text evidence="1">The sequence shown here is derived from an EMBL/GenBank/DDBJ whole genome shotgun (WGS) entry which is preliminary data.</text>
</comment>
<gene>
    <name evidence="1" type="ORF">HHI36_008115</name>
</gene>
<proteinExistence type="predicted"/>
<reference evidence="1 2" key="1">
    <citation type="journal article" date="2021" name="BMC Biol.">
        <title>Horizontally acquired antibacterial genes associated with adaptive radiation of ladybird beetles.</title>
        <authorList>
            <person name="Li H.S."/>
            <person name="Tang X.F."/>
            <person name="Huang Y.H."/>
            <person name="Xu Z.Y."/>
            <person name="Chen M.L."/>
            <person name="Du X.Y."/>
            <person name="Qiu B.Y."/>
            <person name="Chen P.T."/>
            <person name="Zhang W."/>
            <person name="Slipinski A."/>
            <person name="Escalona H.E."/>
            <person name="Waterhouse R.M."/>
            <person name="Zwick A."/>
            <person name="Pang H."/>
        </authorList>
    </citation>
    <scope>NUCLEOTIDE SEQUENCE [LARGE SCALE GENOMIC DNA]</scope>
    <source>
        <strain evidence="1">SYSU2018</strain>
    </source>
</reference>
<accession>A0ABD2MS30</accession>
<evidence type="ECO:0000313" key="2">
    <source>
        <dbReference type="Proteomes" id="UP001516400"/>
    </source>
</evidence>
<dbReference type="AlphaFoldDB" id="A0ABD2MS30"/>
<organism evidence="1 2">
    <name type="scientific">Cryptolaemus montrouzieri</name>
    <dbReference type="NCBI Taxonomy" id="559131"/>
    <lineage>
        <taxon>Eukaryota</taxon>
        <taxon>Metazoa</taxon>
        <taxon>Ecdysozoa</taxon>
        <taxon>Arthropoda</taxon>
        <taxon>Hexapoda</taxon>
        <taxon>Insecta</taxon>
        <taxon>Pterygota</taxon>
        <taxon>Neoptera</taxon>
        <taxon>Endopterygota</taxon>
        <taxon>Coleoptera</taxon>
        <taxon>Polyphaga</taxon>
        <taxon>Cucujiformia</taxon>
        <taxon>Coccinelloidea</taxon>
        <taxon>Coccinellidae</taxon>
        <taxon>Scymninae</taxon>
        <taxon>Scymnini</taxon>
        <taxon>Cryptolaemus</taxon>
    </lineage>
</organism>
<keyword evidence="2" id="KW-1185">Reference proteome</keyword>
<dbReference type="Proteomes" id="UP001516400">
    <property type="component" value="Unassembled WGS sequence"/>
</dbReference>
<dbReference type="EMBL" id="JABFTP020000021">
    <property type="protein sequence ID" value="KAL3269032.1"/>
    <property type="molecule type" value="Genomic_DNA"/>
</dbReference>